<protein>
    <submittedName>
        <fullName evidence="1">Uncharacterized protein</fullName>
    </submittedName>
</protein>
<keyword evidence="2" id="KW-1185">Reference proteome</keyword>
<gene>
    <name evidence="1" type="ORF">OS493_020794</name>
</gene>
<accession>A0A9X0CED6</accession>
<feature type="non-terminal residue" evidence="1">
    <location>
        <position position="53"/>
    </location>
</feature>
<name>A0A9X0CED6_9CNID</name>
<dbReference type="EMBL" id="MU827790">
    <property type="protein sequence ID" value="KAJ7331093.1"/>
    <property type="molecule type" value="Genomic_DNA"/>
</dbReference>
<sequence length="53" mass="6046">MRACFLDVEKSLVREEKYIQSWILRGRIVKRQLGTCSGWTEDPSGHVFGGFAS</sequence>
<organism evidence="1 2">
    <name type="scientific">Desmophyllum pertusum</name>
    <dbReference type="NCBI Taxonomy" id="174260"/>
    <lineage>
        <taxon>Eukaryota</taxon>
        <taxon>Metazoa</taxon>
        <taxon>Cnidaria</taxon>
        <taxon>Anthozoa</taxon>
        <taxon>Hexacorallia</taxon>
        <taxon>Scleractinia</taxon>
        <taxon>Caryophylliina</taxon>
        <taxon>Caryophylliidae</taxon>
        <taxon>Desmophyllum</taxon>
    </lineage>
</organism>
<proteinExistence type="predicted"/>
<evidence type="ECO:0000313" key="2">
    <source>
        <dbReference type="Proteomes" id="UP001163046"/>
    </source>
</evidence>
<reference evidence="1" key="1">
    <citation type="submission" date="2023-01" db="EMBL/GenBank/DDBJ databases">
        <title>Genome assembly of the deep-sea coral Lophelia pertusa.</title>
        <authorList>
            <person name="Herrera S."/>
            <person name="Cordes E."/>
        </authorList>
    </citation>
    <scope>NUCLEOTIDE SEQUENCE</scope>
    <source>
        <strain evidence="1">USNM1676648</strain>
        <tissue evidence="1">Polyp</tissue>
    </source>
</reference>
<evidence type="ECO:0000313" key="1">
    <source>
        <dbReference type="EMBL" id="KAJ7331093.1"/>
    </source>
</evidence>
<dbReference type="AlphaFoldDB" id="A0A9X0CED6"/>
<dbReference type="Proteomes" id="UP001163046">
    <property type="component" value="Unassembled WGS sequence"/>
</dbReference>
<comment type="caution">
    <text evidence="1">The sequence shown here is derived from an EMBL/GenBank/DDBJ whole genome shotgun (WGS) entry which is preliminary data.</text>
</comment>